<evidence type="ECO:0000256" key="1">
    <source>
        <dbReference type="ARBA" id="ARBA00022988"/>
    </source>
</evidence>
<keyword evidence="1 3" id="KW-0996">Nickel insertion</keyword>
<evidence type="ECO:0000313" key="5">
    <source>
        <dbReference type="Proteomes" id="UP001056209"/>
    </source>
</evidence>
<dbReference type="RefSeq" id="WP_250248689.1">
    <property type="nucleotide sequence ID" value="NZ_CP097753.1"/>
</dbReference>
<comment type="function">
    <text evidence="3">Required for maturation of urease via the functional incorporation of the urease nickel metallocenter.</text>
</comment>
<dbReference type="Gene3D" id="1.10.4190.10">
    <property type="entry name" value="Urease accessory protein UreF"/>
    <property type="match status" value="1"/>
</dbReference>
<evidence type="ECO:0000313" key="4">
    <source>
        <dbReference type="EMBL" id="URJ28258.1"/>
    </source>
</evidence>
<dbReference type="InterPro" id="IPR038277">
    <property type="entry name" value="UreF_sf"/>
</dbReference>
<dbReference type="Proteomes" id="UP001056209">
    <property type="component" value="Chromosome"/>
</dbReference>
<dbReference type="GO" id="GO:0016151">
    <property type="term" value="F:nickel cation binding"/>
    <property type="evidence" value="ECO:0007669"/>
    <property type="project" value="UniProtKB-UniRule"/>
</dbReference>
<protein>
    <recommendedName>
        <fullName evidence="3">Urease accessory protein UreF</fullName>
    </recommendedName>
</protein>
<gene>
    <name evidence="3" type="primary">ureF</name>
    <name evidence="4" type="ORF">M9393_00565</name>
</gene>
<dbReference type="PANTHER" id="PTHR33620">
    <property type="entry name" value="UREASE ACCESSORY PROTEIN F"/>
    <property type="match status" value="1"/>
</dbReference>
<dbReference type="PANTHER" id="PTHR33620:SF1">
    <property type="entry name" value="UREASE ACCESSORY PROTEIN F"/>
    <property type="match status" value="1"/>
</dbReference>
<dbReference type="InterPro" id="IPR002639">
    <property type="entry name" value="UreF"/>
</dbReference>
<comment type="subunit">
    <text evidence="3">UreD, UreF and UreG form a complex that acts as a GTP-hydrolysis-dependent molecular chaperone, activating the urease apoprotein by helping to assemble the nickel containing metallocenter of UreC. The UreE protein probably delivers the nickel.</text>
</comment>
<dbReference type="Pfam" id="PF01730">
    <property type="entry name" value="UreF"/>
    <property type="match status" value="1"/>
</dbReference>
<organism evidence="4 5">
    <name type="scientific">Candidatus Blochmannia vicinus</name>
    <name type="common">nom. nud.</name>
    <dbReference type="NCBI Taxonomy" id="251540"/>
    <lineage>
        <taxon>Bacteria</taxon>
        <taxon>Pseudomonadati</taxon>
        <taxon>Pseudomonadota</taxon>
        <taxon>Gammaproteobacteria</taxon>
        <taxon>Enterobacterales</taxon>
        <taxon>Enterobacteriaceae</taxon>
        <taxon>ant endosymbionts</taxon>
        <taxon>Candidatus Blochmanniella</taxon>
    </lineage>
</organism>
<evidence type="ECO:0000256" key="3">
    <source>
        <dbReference type="HAMAP-Rule" id="MF_01385"/>
    </source>
</evidence>
<dbReference type="EMBL" id="CP097753">
    <property type="protein sequence ID" value="URJ28258.1"/>
    <property type="molecule type" value="Genomic_DNA"/>
</dbReference>
<proteinExistence type="inferred from homology"/>
<dbReference type="PIRSF" id="PIRSF009467">
    <property type="entry name" value="Ureas_acces_UreF"/>
    <property type="match status" value="1"/>
</dbReference>
<comment type="subcellular location">
    <subcellularLocation>
        <location evidence="3">Cytoplasm</location>
    </subcellularLocation>
</comment>
<reference evidence="4" key="1">
    <citation type="submission" date="2022-05" db="EMBL/GenBank/DDBJ databases">
        <title>Impact of host demography and evolutionary history on endosymbiont molecular evolution: a test in carpenter ants (Genus Camponotus) and their Blochmannia endosymbionts.</title>
        <authorList>
            <person name="Manthey J.D."/>
            <person name="Giron J.C."/>
            <person name="Hruska J.P."/>
        </authorList>
    </citation>
    <scope>NUCLEOTIDE SEQUENCE</scope>
    <source>
        <strain evidence="4">C-039</strain>
    </source>
</reference>
<keyword evidence="3" id="KW-0963">Cytoplasm</keyword>
<comment type="similarity">
    <text evidence="3">Belongs to the UreF family.</text>
</comment>
<dbReference type="GO" id="GO:0005737">
    <property type="term" value="C:cytoplasm"/>
    <property type="evidence" value="ECO:0007669"/>
    <property type="project" value="UniProtKB-SubCell"/>
</dbReference>
<keyword evidence="2 3" id="KW-0143">Chaperone</keyword>
<sequence length="228" mass="26783">MCVTQNENSLLSLMQLISSNFPLGGFAYSRGLEWAVECNWVNSVETFSEWQKQWIDGPLIYLEWPMLKRCYYYTQIRDEVRFFQCVLRILSYRDTREFRLEENQRGQAMTKLILQWYPLTRDDIWLSALERSGLASIAWLGCMWGIPLRDLALGYAYNMLESSIMAGLKLIPFGQRAAQKLLRYLMEFFPNAWNKADMITDHELGSSFLLQSIASSCHETQYSRLFRS</sequence>
<dbReference type="AlphaFoldDB" id="A0A9Q8TX71"/>
<evidence type="ECO:0000256" key="2">
    <source>
        <dbReference type="ARBA" id="ARBA00023186"/>
    </source>
</evidence>
<accession>A0A9Q8TX71</accession>
<name>A0A9Q8TX71_9ENTR</name>
<dbReference type="HAMAP" id="MF_01385">
    <property type="entry name" value="UreF"/>
    <property type="match status" value="1"/>
</dbReference>